<dbReference type="Proteomes" id="UP000821845">
    <property type="component" value="Chromosome 4"/>
</dbReference>
<dbReference type="EMBL" id="CM023484">
    <property type="protein sequence ID" value="KAH6934688.1"/>
    <property type="molecule type" value="Genomic_DNA"/>
</dbReference>
<evidence type="ECO:0000313" key="2">
    <source>
        <dbReference type="Proteomes" id="UP000821845"/>
    </source>
</evidence>
<name>A0ACB7SIZ5_HYAAI</name>
<organism evidence="1 2">
    <name type="scientific">Hyalomma asiaticum</name>
    <name type="common">Tick</name>
    <dbReference type="NCBI Taxonomy" id="266040"/>
    <lineage>
        <taxon>Eukaryota</taxon>
        <taxon>Metazoa</taxon>
        <taxon>Ecdysozoa</taxon>
        <taxon>Arthropoda</taxon>
        <taxon>Chelicerata</taxon>
        <taxon>Arachnida</taxon>
        <taxon>Acari</taxon>
        <taxon>Parasitiformes</taxon>
        <taxon>Ixodida</taxon>
        <taxon>Ixodoidea</taxon>
        <taxon>Ixodidae</taxon>
        <taxon>Hyalomminae</taxon>
        <taxon>Hyalomma</taxon>
    </lineage>
</organism>
<proteinExistence type="predicted"/>
<evidence type="ECO:0000313" key="1">
    <source>
        <dbReference type="EMBL" id="KAH6934688.1"/>
    </source>
</evidence>
<sequence length="116" mass="12884">MVDVLGRADKEVQTPDWRPAISVQLFSLQRNQVGCAIWLDNPSPVYLDQLSQHRRLSALVSSQLEATANRIAQLRREAAANRPRGSTIDEYVQELAVRTDVIQCPDASPSKNDSAV</sequence>
<comment type="caution">
    <text evidence="1">The sequence shown here is derived from an EMBL/GenBank/DDBJ whole genome shotgun (WGS) entry which is preliminary data.</text>
</comment>
<keyword evidence="2" id="KW-1185">Reference proteome</keyword>
<protein>
    <submittedName>
        <fullName evidence="1">Uncharacterized protein</fullName>
    </submittedName>
</protein>
<gene>
    <name evidence="1" type="ORF">HPB50_027015</name>
</gene>
<accession>A0ACB7SIZ5</accession>
<reference evidence="1" key="1">
    <citation type="submission" date="2020-05" db="EMBL/GenBank/DDBJ databases">
        <title>Large-scale comparative analyses of tick genomes elucidate their genetic diversity and vector capacities.</title>
        <authorList>
            <person name="Jia N."/>
            <person name="Wang J."/>
            <person name="Shi W."/>
            <person name="Du L."/>
            <person name="Sun Y."/>
            <person name="Zhan W."/>
            <person name="Jiang J."/>
            <person name="Wang Q."/>
            <person name="Zhang B."/>
            <person name="Ji P."/>
            <person name="Sakyi L.B."/>
            <person name="Cui X."/>
            <person name="Yuan T."/>
            <person name="Jiang B."/>
            <person name="Yang W."/>
            <person name="Lam T.T.-Y."/>
            <person name="Chang Q."/>
            <person name="Ding S."/>
            <person name="Wang X."/>
            <person name="Zhu J."/>
            <person name="Ruan X."/>
            <person name="Zhao L."/>
            <person name="Wei J."/>
            <person name="Que T."/>
            <person name="Du C."/>
            <person name="Cheng J."/>
            <person name="Dai P."/>
            <person name="Han X."/>
            <person name="Huang E."/>
            <person name="Gao Y."/>
            <person name="Liu J."/>
            <person name="Shao H."/>
            <person name="Ye R."/>
            <person name="Li L."/>
            <person name="Wei W."/>
            <person name="Wang X."/>
            <person name="Wang C."/>
            <person name="Yang T."/>
            <person name="Huo Q."/>
            <person name="Li W."/>
            <person name="Guo W."/>
            <person name="Chen H."/>
            <person name="Zhou L."/>
            <person name="Ni X."/>
            <person name="Tian J."/>
            <person name="Zhou Y."/>
            <person name="Sheng Y."/>
            <person name="Liu T."/>
            <person name="Pan Y."/>
            <person name="Xia L."/>
            <person name="Li J."/>
            <person name="Zhao F."/>
            <person name="Cao W."/>
        </authorList>
    </citation>
    <scope>NUCLEOTIDE SEQUENCE</scope>
    <source>
        <strain evidence="1">Hyas-2018</strain>
    </source>
</reference>